<dbReference type="SUPFAM" id="SSF53383">
    <property type="entry name" value="PLP-dependent transferases"/>
    <property type="match status" value="1"/>
</dbReference>
<evidence type="ECO:0000256" key="2">
    <source>
        <dbReference type="ARBA" id="ARBA00006966"/>
    </source>
</evidence>
<dbReference type="Gene3D" id="3.90.1150.10">
    <property type="entry name" value="Aspartate Aminotransferase, domain 1"/>
    <property type="match status" value="1"/>
</dbReference>
<evidence type="ECO:0000256" key="1">
    <source>
        <dbReference type="ARBA" id="ARBA00001933"/>
    </source>
</evidence>
<dbReference type="RefSeq" id="WP_200132352.1">
    <property type="nucleotide sequence ID" value="NZ_JAEHOI010000007.1"/>
</dbReference>
<dbReference type="EMBL" id="JAEHOI010000007">
    <property type="protein sequence ID" value="MBK0422150.1"/>
    <property type="molecule type" value="Genomic_DNA"/>
</dbReference>
<dbReference type="Gene3D" id="3.40.640.10">
    <property type="entry name" value="Type I PLP-dependent aspartate aminotransferase-like (Major domain)"/>
    <property type="match status" value="1"/>
</dbReference>
<dbReference type="AlphaFoldDB" id="A0A934UXL2"/>
<gene>
    <name evidence="5" type="ORF">JD292_08685</name>
</gene>
<dbReference type="PANTHER" id="PTHR48097:SF5">
    <property type="entry name" value="LOW SPECIFICITY L-THREONINE ALDOLASE"/>
    <property type="match status" value="1"/>
</dbReference>
<keyword evidence="6" id="KW-1185">Reference proteome</keyword>
<reference evidence="5" key="1">
    <citation type="submission" date="2020-12" db="EMBL/GenBank/DDBJ databases">
        <title>Leucobacter sp. CAS2, isolated from Chromium sludge.</title>
        <authorList>
            <person name="Xu Z."/>
        </authorList>
    </citation>
    <scope>NUCLEOTIDE SEQUENCE</scope>
    <source>
        <strain evidence="5">CSA2</strain>
    </source>
</reference>
<proteinExistence type="inferred from homology"/>
<keyword evidence="3" id="KW-0663">Pyridoxal phosphate</keyword>
<accession>A0A934UXL2</accession>
<dbReference type="InterPro" id="IPR001597">
    <property type="entry name" value="ArAA_b-elim_lyase/Thr_aldolase"/>
</dbReference>
<protein>
    <submittedName>
        <fullName evidence="5">Threonine aldolase</fullName>
    </submittedName>
</protein>
<dbReference type="InterPro" id="IPR015421">
    <property type="entry name" value="PyrdxlP-dep_Trfase_major"/>
</dbReference>
<dbReference type="PANTHER" id="PTHR48097">
    <property type="entry name" value="L-THREONINE ALDOLASE-RELATED"/>
    <property type="match status" value="1"/>
</dbReference>
<comment type="similarity">
    <text evidence="2">Belongs to the threonine aldolase family.</text>
</comment>
<evidence type="ECO:0000259" key="4">
    <source>
        <dbReference type="Pfam" id="PF01212"/>
    </source>
</evidence>
<dbReference type="Proteomes" id="UP000618733">
    <property type="component" value="Unassembled WGS sequence"/>
</dbReference>
<sequence>MPPVRRSTRGRTLGSVTAHDASISRFFASDNWAGVHPEVLAAIAAANVGHAPAYGGDDWTARFRELAQRLFGEGTEAFPVLNGTGANVLALQAAAPRWGAVICASAAHIAVDETGAPEKTGGLKLLPVATPDGKLTPELVDREAWGFGSQHRAQPSVVSVAQVTEFGTCYTPDELRALADHAHGLGMRFHLDGSRLGNAATHLGTTLGAITRDVGADIVSLGGTKNGLLGAEAVIALTPEETPGIEYLRKIDLQLASKMRFVSAQLLALYEGDLWERSARHANAMAARLVAGIAGVCEGEDERDGSGSGIRIAYPVESNAVFARIPATCIARAQERFQFGPWPGDPELYRLMCAFDTTPGDVDALVHALSA</sequence>
<comment type="caution">
    <text evidence="5">The sequence shown here is derived from an EMBL/GenBank/DDBJ whole genome shotgun (WGS) entry which is preliminary data.</text>
</comment>
<comment type="cofactor">
    <cofactor evidence="1">
        <name>pyridoxal 5'-phosphate</name>
        <dbReference type="ChEBI" id="CHEBI:597326"/>
    </cofactor>
</comment>
<dbReference type="GO" id="GO:0016829">
    <property type="term" value="F:lyase activity"/>
    <property type="evidence" value="ECO:0007669"/>
    <property type="project" value="InterPro"/>
</dbReference>
<dbReference type="InterPro" id="IPR015424">
    <property type="entry name" value="PyrdxlP-dep_Trfase"/>
</dbReference>
<evidence type="ECO:0000256" key="3">
    <source>
        <dbReference type="ARBA" id="ARBA00022898"/>
    </source>
</evidence>
<feature type="domain" description="Aromatic amino acid beta-eliminating lyase/threonine aldolase" evidence="4">
    <location>
        <begin position="27"/>
        <end position="294"/>
    </location>
</feature>
<dbReference type="GO" id="GO:0006520">
    <property type="term" value="P:amino acid metabolic process"/>
    <property type="evidence" value="ECO:0007669"/>
    <property type="project" value="InterPro"/>
</dbReference>
<evidence type="ECO:0000313" key="5">
    <source>
        <dbReference type="EMBL" id="MBK0422150.1"/>
    </source>
</evidence>
<dbReference type="Pfam" id="PF01212">
    <property type="entry name" value="Beta_elim_lyase"/>
    <property type="match status" value="1"/>
</dbReference>
<dbReference type="InterPro" id="IPR015422">
    <property type="entry name" value="PyrdxlP-dep_Trfase_small"/>
</dbReference>
<evidence type="ECO:0000313" key="6">
    <source>
        <dbReference type="Proteomes" id="UP000618733"/>
    </source>
</evidence>
<name>A0A934UXL2_9MICO</name>
<organism evidence="5 6">
    <name type="scientific">Leucobacter edaphi</name>
    <dbReference type="NCBI Taxonomy" id="2796472"/>
    <lineage>
        <taxon>Bacteria</taxon>
        <taxon>Bacillati</taxon>
        <taxon>Actinomycetota</taxon>
        <taxon>Actinomycetes</taxon>
        <taxon>Micrococcales</taxon>
        <taxon>Microbacteriaceae</taxon>
        <taxon>Leucobacter</taxon>
    </lineage>
</organism>